<evidence type="ECO:0000256" key="2">
    <source>
        <dbReference type="SAM" id="Phobius"/>
    </source>
</evidence>
<name>A0ABS0R3S0_9ACTN</name>
<keyword evidence="4" id="KW-1185">Reference proteome</keyword>
<evidence type="ECO:0008006" key="5">
    <source>
        <dbReference type="Google" id="ProtNLM"/>
    </source>
</evidence>
<evidence type="ECO:0000256" key="1">
    <source>
        <dbReference type="SAM" id="Coils"/>
    </source>
</evidence>
<keyword evidence="1" id="KW-0175">Coiled coil</keyword>
<feature type="transmembrane region" description="Helical" evidence="2">
    <location>
        <begin position="57"/>
        <end position="79"/>
    </location>
</feature>
<dbReference type="RefSeq" id="WP_198274892.1">
    <property type="nucleotide sequence ID" value="NZ_BAAAIF010000018.1"/>
</dbReference>
<proteinExistence type="predicted"/>
<accession>A0ABS0R3S0</accession>
<comment type="caution">
    <text evidence="3">The sequence shown here is derived from an EMBL/GenBank/DDBJ whole genome shotgun (WGS) entry which is preliminary data.</text>
</comment>
<protein>
    <recommendedName>
        <fullName evidence="5">DUF3618 domain-containing protein</fullName>
    </recommendedName>
</protein>
<feature type="coiled-coil region" evidence="1">
    <location>
        <begin position="28"/>
        <end position="55"/>
    </location>
</feature>
<keyword evidence="2" id="KW-0472">Membrane</keyword>
<sequence length="81" mass="8780">MPGEEVALELAEVRRVLEVGLARIHGQLALLGQRSDQTDAAMKELEERVAALERNRWPLPALSALIALGGLVVAIWTALGR</sequence>
<evidence type="ECO:0000313" key="3">
    <source>
        <dbReference type="EMBL" id="MBI0311604.1"/>
    </source>
</evidence>
<evidence type="ECO:0000313" key="4">
    <source>
        <dbReference type="Proteomes" id="UP000638849"/>
    </source>
</evidence>
<gene>
    <name evidence="3" type="ORF">JBF12_00845</name>
</gene>
<dbReference type="EMBL" id="JAEEAQ010000005">
    <property type="protein sequence ID" value="MBI0311604.1"/>
    <property type="molecule type" value="Genomic_DNA"/>
</dbReference>
<keyword evidence="2" id="KW-0812">Transmembrane</keyword>
<reference evidence="3 4" key="1">
    <citation type="submission" date="2020-12" db="EMBL/GenBank/DDBJ databases">
        <authorList>
            <person name="Kusuma A.B."/>
            <person name="Nouioui I."/>
            <person name="Goodfellow M."/>
        </authorList>
    </citation>
    <scope>NUCLEOTIDE SEQUENCE [LARGE SCALE GENOMIC DNA]</scope>
    <source>
        <strain evidence="3 4">DSM 41764</strain>
    </source>
</reference>
<keyword evidence="2" id="KW-1133">Transmembrane helix</keyword>
<dbReference type="Proteomes" id="UP000638849">
    <property type="component" value="Unassembled WGS sequence"/>
</dbReference>
<organism evidence="3 4">
    <name type="scientific">Streptomyces javensis</name>
    <dbReference type="NCBI Taxonomy" id="114698"/>
    <lineage>
        <taxon>Bacteria</taxon>
        <taxon>Bacillati</taxon>
        <taxon>Actinomycetota</taxon>
        <taxon>Actinomycetes</taxon>
        <taxon>Kitasatosporales</taxon>
        <taxon>Streptomycetaceae</taxon>
        <taxon>Streptomyces</taxon>
        <taxon>Streptomyces violaceusniger group</taxon>
    </lineage>
</organism>